<accession>A0ABY9EAS3</accession>
<dbReference type="Pfam" id="PF04229">
    <property type="entry name" value="GrpB"/>
    <property type="match status" value="1"/>
</dbReference>
<protein>
    <submittedName>
        <fullName evidence="1">GrpB family protein</fullName>
    </submittedName>
</protein>
<dbReference type="InterPro" id="IPR007344">
    <property type="entry name" value="GrpB/CoaE"/>
</dbReference>
<dbReference type="PANTHER" id="PTHR34822:SF1">
    <property type="entry name" value="GRPB FAMILY PROTEIN"/>
    <property type="match status" value="1"/>
</dbReference>
<organism evidence="1 2">
    <name type="scientific">Microbulbifer spongiae</name>
    <dbReference type="NCBI Taxonomy" id="2944933"/>
    <lineage>
        <taxon>Bacteria</taxon>
        <taxon>Pseudomonadati</taxon>
        <taxon>Pseudomonadota</taxon>
        <taxon>Gammaproteobacteria</taxon>
        <taxon>Cellvibrionales</taxon>
        <taxon>Microbulbiferaceae</taxon>
        <taxon>Microbulbifer</taxon>
    </lineage>
</organism>
<dbReference type="SUPFAM" id="SSF81301">
    <property type="entry name" value="Nucleotidyltransferase"/>
    <property type="match status" value="1"/>
</dbReference>
<dbReference type="EMBL" id="CP098023">
    <property type="protein sequence ID" value="WKD50093.1"/>
    <property type="molecule type" value="Genomic_DNA"/>
</dbReference>
<dbReference type="InterPro" id="IPR043519">
    <property type="entry name" value="NT_sf"/>
</dbReference>
<gene>
    <name evidence="1" type="ORF">M8T91_01295</name>
</gene>
<dbReference type="Gene3D" id="3.30.460.10">
    <property type="entry name" value="Beta Polymerase, domain 2"/>
    <property type="match status" value="1"/>
</dbReference>
<proteinExistence type="predicted"/>
<evidence type="ECO:0000313" key="1">
    <source>
        <dbReference type="EMBL" id="WKD50093.1"/>
    </source>
</evidence>
<name>A0ABY9EAS3_9GAMM</name>
<reference evidence="1 2" key="1">
    <citation type="submission" date="2022-05" db="EMBL/GenBank/DDBJ databases">
        <title>Microbulbifer sp. nov., isolated from sponge.</title>
        <authorList>
            <person name="Gao L."/>
        </authorList>
    </citation>
    <scope>NUCLEOTIDE SEQUENCE [LARGE SCALE GENOMIC DNA]</scope>
    <source>
        <strain evidence="1 2">MI-G</strain>
    </source>
</reference>
<dbReference type="PANTHER" id="PTHR34822">
    <property type="entry name" value="GRPB DOMAIN PROTEIN (AFU_ORTHOLOGUE AFUA_1G01530)"/>
    <property type="match status" value="1"/>
</dbReference>
<sequence length="166" mass="19145">MTAPVILKAYDASWASIFEREKRHLMAIAGEWNHGGIEHVGSTAVPGMVAKPVVDIMFGVRSLAGSAPAIDVLVESGYQYWPYKAEVMHWFCKPSDTFRTHHLHLIPFESPLWRERIQFRDLLRSNRDVAIQYAQLKRKLAATHKEDREAYTEKKWPFIRQALQNA</sequence>
<dbReference type="Proteomes" id="UP001321520">
    <property type="component" value="Chromosome"/>
</dbReference>
<keyword evidence="2" id="KW-1185">Reference proteome</keyword>
<evidence type="ECO:0000313" key="2">
    <source>
        <dbReference type="Proteomes" id="UP001321520"/>
    </source>
</evidence>
<dbReference type="RefSeq" id="WP_301416063.1">
    <property type="nucleotide sequence ID" value="NZ_CP098023.1"/>
</dbReference>